<evidence type="ECO:0000313" key="3">
    <source>
        <dbReference type="Proteomes" id="UP000494249"/>
    </source>
</evidence>
<evidence type="ECO:0000256" key="1">
    <source>
        <dbReference type="SAM" id="Phobius"/>
    </source>
</evidence>
<proteinExistence type="predicted"/>
<name>A0A6J5CJI9_9BURK</name>
<dbReference type="EMBL" id="CADIKB010000054">
    <property type="protein sequence ID" value="CAB3737014.1"/>
    <property type="molecule type" value="Genomic_DNA"/>
</dbReference>
<organism evidence="2 3">
    <name type="scientific">Paraburkholderia phenoliruptrix</name>
    <dbReference type="NCBI Taxonomy" id="252970"/>
    <lineage>
        <taxon>Bacteria</taxon>
        <taxon>Pseudomonadati</taxon>
        <taxon>Pseudomonadota</taxon>
        <taxon>Betaproteobacteria</taxon>
        <taxon>Burkholderiales</taxon>
        <taxon>Burkholderiaceae</taxon>
        <taxon>Paraburkholderia</taxon>
    </lineage>
</organism>
<sequence length="42" mass="4849">MSTVEPVHPTSKAKIVIFWLYVMIPLAWGVYNTLSQAMKLFH</sequence>
<evidence type="ECO:0000313" key="2">
    <source>
        <dbReference type="EMBL" id="CAB3737014.1"/>
    </source>
</evidence>
<dbReference type="RefSeq" id="WP_028360323.1">
    <property type="nucleotide sequence ID" value="NZ_CADFGL010000039.1"/>
</dbReference>
<dbReference type="Proteomes" id="UP000494249">
    <property type="component" value="Unassembled WGS sequence"/>
</dbReference>
<keyword evidence="1" id="KW-0472">Membrane</keyword>
<reference evidence="2 3" key="1">
    <citation type="submission" date="2020-04" db="EMBL/GenBank/DDBJ databases">
        <authorList>
            <person name="De Canck E."/>
        </authorList>
    </citation>
    <scope>NUCLEOTIDE SEQUENCE [LARGE SCALE GENOMIC DNA]</scope>
    <source>
        <strain evidence="2 3">LMG 22037</strain>
    </source>
</reference>
<gene>
    <name evidence="2" type="ORF">LMG22037_06110</name>
</gene>
<keyword evidence="1" id="KW-1133">Transmembrane helix</keyword>
<dbReference type="AlphaFoldDB" id="A0A6J5CJI9"/>
<accession>A0A6J5CJI9</accession>
<keyword evidence="1" id="KW-0812">Transmembrane</keyword>
<feature type="transmembrane region" description="Helical" evidence="1">
    <location>
        <begin position="15"/>
        <end position="34"/>
    </location>
</feature>
<protein>
    <recommendedName>
        <fullName evidence="4">Oxalate:formate antiporter</fullName>
    </recommendedName>
</protein>
<evidence type="ECO:0008006" key="4">
    <source>
        <dbReference type="Google" id="ProtNLM"/>
    </source>
</evidence>